<accession>A0A2U1QMT7</accession>
<gene>
    <name evidence="1" type="ORF">CTI12_AA010290</name>
</gene>
<protein>
    <submittedName>
        <fullName evidence="1">Uncharacterized protein</fullName>
    </submittedName>
</protein>
<keyword evidence="2" id="KW-1185">Reference proteome</keyword>
<name>A0A2U1QMT7_ARTAN</name>
<proteinExistence type="predicted"/>
<evidence type="ECO:0000313" key="1">
    <source>
        <dbReference type="EMBL" id="PWA99267.1"/>
    </source>
</evidence>
<comment type="caution">
    <text evidence="1">The sequence shown here is derived from an EMBL/GenBank/DDBJ whole genome shotgun (WGS) entry which is preliminary data.</text>
</comment>
<reference evidence="1 2" key="1">
    <citation type="journal article" date="2018" name="Mol. Plant">
        <title>The genome of Artemisia annua provides insight into the evolution of Asteraceae family and artemisinin biosynthesis.</title>
        <authorList>
            <person name="Shen Q."/>
            <person name="Zhang L."/>
            <person name="Liao Z."/>
            <person name="Wang S."/>
            <person name="Yan T."/>
            <person name="Shi P."/>
            <person name="Liu M."/>
            <person name="Fu X."/>
            <person name="Pan Q."/>
            <person name="Wang Y."/>
            <person name="Lv Z."/>
            <person name="Lu X."/>
            <person name="Zhang F."/>
            <person name="Jiang W."/>
            <person name="Ma Y."/>
            <person name="Chen M."/>
            <person name="Hao X."/>
            <person name="Li L."/>
            <person name="Tang Y."/>
            <person name="Lv G."/>
            <person name="Zhou Y."/>
            <person name="Sun X."/>
            <person name="Brodelius P.E."/>
            <person name="Rose J.K.C."/>
            <person name="Tang K."/>
        </authorList>
    </citation>
    <scope>NUCLEOTIDE SEQUENCE [LARGE SCALE GENOMIC DNA]</scope>
    <source>
        <strain evidence="2">cv. Huhao1</strain>
        <tissue evidence="1">Leaf</tissue>
    </source>
</reference>
<sequence length="67" mass="7617">MCELLESYATYALDTCTIKALFFLEGVNVHNDVILKITQDISERSDAKDAWKPNMSQTTKYAIQILC</sequence>
<organism evidence="1 2">
    <name type="scientific">Artemisia annua</name>
    <name type="common">Sweet wormwood</name>
    <dbReference type="NCBI Taxonomy" id="35608"/>
    <lineage>
        <taxon>Eukaryota</taxon>
        <taxon>Viridiplantae</taxon>
        <taxon>Streptophyta</taxon>
        <taxon>Embryophyta</taxon>
        <taxon>Tracheophyta</taxon>
        <taxon>Spermatophyta</taxon>
        <taxon>Magnoliopsida</taxon>
        <taxon>eudicotyledons</taxon>
        <taxon>Gunneridae</taxon>
        <taxon>Pentapetalae</taxon>
        <taxon>asterids</taxon>
        <taxon>campanulids</taxon>
        <taxon>Asterales</taxon>
        <taxon>Asteraceae</taxon>
        <taxon>Asteroideae</taxon>
        <taxon>Anthemideae</taxon>
        <taxon>Artemisiinae</taxon>
        <taxon>Artemisia</taxon>
    </lineage>
</organism>
<dbReference type="Proteomes" id="UP000245207">
    <property type="component" value="Unassembled WGS sequence"/>
</dbReference>
<evidence type="ECO:0000313" key="2">
    <source>
        <dbReference type="Proteomes" id="UP000245207"/>
    </source>
</evidence>
<dbReference type="AlphaFoldDB" id="A0A2U1QMT7"/>
<dbReference type="EMBL" id="PKPP01000027">
    <property type="protein sequence ID" value="PWA99267.1"/>
    <property type="molecule type" value="Genomic_DNA"/>
</dbReference>